<reference evidence="6" key="1">
    <citation type="submission" date="2012-06" db="EMBL/GenBank/DDBJ databases">
        <title>Short 5' UTR of Entamoeba genes.</title>
        <authorList>
            <person name="Hiranuka K."/>
            <person name="Kumagai M."/>
            <person name="Wakaguri H."/>
            <person name="Suzuki Y."/>
            <person name="Sugano S."/>
            <person name="Watanabe J."/>
            <person name="Makioka A."/>
        </authorList>
    </citation>
    <scope>NUCLEOTIDE SEQUENCE</scope>
    <source>
        <strain evidence="6">HM-1:IMSS</strain>
    </source>
</reference>
<evidence type="ECO:0000256" key="3">
    <source>
        <dbReference type="ARBA" id="ARBA00023136"/>
    </source>
</evidence>
<comment type="subcellular location">
    <subcellularLocation>
        <location evidence="1">Membrane</location>
        <topology evidence="1">Lipid-anchor</topology>
    </subcellularLocation>
</comment>
<proteinExistence type="evidence at transcript level"/>
<sequence>MGAILSLFQGGEKGEKIIIDFENVVPSPEEQELYSSVEQCLQKSSKILQEISEYKGCEDLIRKAISQVSPENEEECWKALIPRVDVLYEFYEFSNQLKDRFIEIIRVLSQAEAKLSLVNYQALSKQLGLVLDFVLQFDNKKLGNSSIQNDFSYYRRTLNRMKGVKKDSDIKIRDETANKMSMFFAYSSPMMKVLTEAVNEFTKGVNEEIKDNISGLLCTLANACNDMVFSNTFSKVETSLFCLRVMTGSIILNDIISPLGSFHKKTPIRIKECIMQLKNYNQEDPLICETTKSLLDTLRFTSKHIQDPETPGYIKALLI</sequence>
<dbReference type="AlphaFoldDB" id="A0A060N200"/>
<evidence type="ECO:0000256" key="2">
    <source>
        <dbReference type="ARBA" id="ARBA00005778"/>
    </source>
</evidence>
<keyword evidence="4" id="KW-0449">Lipoprotein</keyword>
<dbReference type="PANTHER" id="PTHR12422">
    <property type="entry name" value="GH09096P"/>
    <property type="match status" value="1"/>
</dbReference>
<dbReference type="GO" id="GO:0016020">
    <property type="term" value="C:membrane"/>
    <property type="evidence" value="ECO:0007669"/>
    <property type="project" value="UniProtKB-SubCell"/>
</dbReference>
<dbReference type="GO" id="GO:0030833">
    <property type="term" value="P:regulation of actin filament polymerization"/>
    <property type="evidence" value="ECO:0007669"/>
    <property type="project" value="InterPro"/>
</dbReference>
<comment type="similarity">
    <text evidence="2">Belongs to the CYRI family.</text>
</comment>
<dbReference type="GO" id="GO:0031267">
    <property type="term" value="F:small GTPase binding"/>
    <property type="evidence" value="ECO:0007669"/>
    <property type="project" value="InterPro"/>
</dbReference>
<dbReference type="Pfam" id="PF07159">
    <property type="entry name" value="CYRIA-B_Rac1-bd"/>
    <property type="match status" value="1"/>
</dbReference>
<dbReference type="VEuPathDB" id="AmoebaDB:EHI_015300"/>
<dbReference type="VEuPathDB" id="AmoebaDB:EHI7A_042360"/>
<evidence type="ECO:0000259" key="5">
    <source>
        <dbReference type="Pfam" id="PF07159"/>
    </source>
</evidence>
<feature type="domain" description="CYRIA/CYRIB Rac1 binding" evidence="5">
    <location>
        <begin position="16"/>
        <end position="315"/>
    </location>
</feature>
<name>A0A060N200_ENTHI</name>
<protein>
    <recommendedName>
        <fullName evidence="5">CYRIA/CYRIB Rac1 binding domain-containing protein</fullName>
    </recommendedName>
</protein>
<dbReference type="VEuPathDB" id="AmoebaDB:EHI8A_160040"/>
<dbReference type="VEuPathDB" id="AmoebaDB:EHI5A_042360"/>
<dbReference type="EMBL" id="AK419015">
    <property type="protein sequence ID" value="BAN37738.1"/>
    <property type="molecule type" value="mRNA"/>
</dbReference>
<evidence type="ECO:0000313" key="6">
    <source>
        <dbReference type="EMBL" id="BAN37738.1"/>
    </source>
</evidence>
<organism evidence="6">
    <name type="scientific">Entamoeba histolytica</name>
    <dbReference type="NCBI Taxonomy" id="5759"/>
    <lineage>
        <taxon>Eukaryota</taxon>
        <taxon>Amoebozoa</taxon>
        <taxon>Evosea</taxon>
        <taxon>Archamoebae</taxon>
        <taxon>Mastigamoebida</taxon>
        <taxon>Entamoebidae</taxon>
        <taxon>Entamoeba</taxon>
    </lineage>
</organism>
<evidence type="ECO:0000256" key="1">
    <source>
        <dbReference type="ARBA" id="ARBA00004635"/>
    </source>
</evidence>
<keyword evidence="3" id="KW-0472">Membrane</keyword>
<evidence type="ECO:0000256" key="4">
    <source>
        <dbReference type="ARBA" id="ARBA00023288"/>
    </source>
</evidence>
<dbReference type="VEuPathDB" id="AmoebaDB:KM1_231660"/>
<dbReference type="InterPro" id="IPR009828">
    <property type="entry name" value="CYRIA/CYRIB_Rac1-bd"/>
</dbReference>
<dbReference type="InterPro" id="IPR039789">
    <property type="entry name" value="CYRI"/>
</dbReference>
<accession>A0A060N200</accession>